<evidence type="ECO:0000256" key="5">
    <source>
        <dbReference type="ARBA" id="ARBA00034808"/>
    </source>
</evidence>
<comment type="similarity">
    <text evidence="1">Belongs to the helicase family. RecQ subfamily.</text>
</comment>
<dbReference type="PATRIC" id="fig|429727.3.peg.3434"/>
<reference evidence="6 7" key="1">
    <citation type="submission" date="2015-03" db="EMBL/GenBank/DDBJ databases">
        <authorList>
            <person name="Hassan Y."/>
            <person name="Lepp D."/>
            <person name="Li X.-Z."/>
            <person name="Zhou T."/>
        </authorList>
    </citation>
    <scope>NUCLEOTIDE SEQUENCE [LARGE SCALE GENOMIC DNA]</scope>
    <source>
        <strain evidence="6 7">IPL18</strain>
    </source>
</reference>
<comment type="caution">
    <text evidence="6">The sequence shown here is derived from an EMBL/GenBank/DDBJ whole genome shotgun (WGS) entry which is preliminary data.</text>
</comment>
<organism evidence="6 7">
    <name type="scientific">Devosia chinhatensis</name>
    <dbReference type="NCBI Taxonomy" id="429727"/>
    <lineage>
        <taxon>Bacteria</taxon>
        <taxon>Pseudomonadati</taxon>
        <taxon>Pseudomonadota</taxon>
        <taxon>Alphaproteobacteria</taxon>
        <taxon>Hyphomicrobiales</taxon>
        <taxon>Devosiaceae</taxon>
        <taxon>Devosia</taxon>
    </lineage>
</organism>
<dbReference type="PANTHER" id="PTHR13710:SF105">
    <property type="entry name" value="ATP-DEPENDENT DNA HELICASE Q1"/>
    <property type="match status" value="1"/>
</dbReference>
<accession>A0A0F5FEP2</accession>
<dbReference type="GO" id="GO:0005737">
    <property type="term" value="C:cytoplasm"/>
    <property type="evidence" value="ECO:0007669"/>
    <property type="project" value="TreeGrafter"/>
</dbReference>
<feature type="non-terminal residue" evidence="6">
    <location>
        <position position="1"/>
    </location>
</feature>
<name>A0A0F5FEP2_9HYPH</name>
<dbReference type="AlphaFoldDB" id="A0A0F5FEP2"/>
<dbReference type="GO" id="GO:0043590">
    <property type="term" value="C:bacterial nucleoid"/>
    <property type="evidence" value="ECO:0007669"/>
    <property type="project" value="TreeGrafter"/>
</dbReference>
<dbReference type="EC" id="5.6.2.4" evidence="5"/>
<dbReference type="GO" id="GO:0030894">
    <property type="term" value="C:replisome"/>
    <property type="evidence" value="ECO:0007669"/>
    <property type="project" value="TreeGrafter"/>
</dbReference>
<dbReference type="GO" id="GO:0009378">
    <property type="term" value="F:four-way junction helicase activity"/>
    <property type="evidence" value="ECO:0007669"/>
    <property type="project" value="TreeGrafter"/>
</dbReference>
<evidence type="ECO:0000256" key="3">
    <source>
        <dbReference type="ARBA" id="ARBA00023235"/>
    </source>
</evidence>
<keyword evidence="2" id="KW-0238">DNA-binding</keyword>
<dbReference type="GO" id="GO:0003677">
    <property type="term" value="F:DNA binding"/>
    <property type="evidence" value="ECO:0007669"/>
    <property type="project" value="UniProtKB-KW"/>
</dbReference>
<evidence type="ECO:0000256" key="4">
    <source>
        <dbReference type="ARBA" id="ARBA00034617"/>
    </source>
</evidence>
<keyword evidence="3" id="KW-0413">Isomerase</keyword>
<gene>
    <name evidence="6" type="ORF">VE26_16765</name>
</gene>
<dbReference type="Gene3D" id="3.40.50.300">
    <property type="entry name" value="P-loop containing nucleotide triphosphate hydrolases"/>
    <property type="match status" value="2"/>
</dbReference>
<keyword evidence="7" id="KW-1185">Reference proteome</keyword>
<dbReference type="SUPFAM" id="SSF52540">
    <property type="entry name" value="P-loop containing nucleoside triphosphate hydrolases"/>
    <property type="match status" value="1"/>
</dbReference>
<proteinExistence type="inferred from homology"/>
<evidence type="ECO:0000256" key="2">
    <source>
        <dbReference type="ARBA" id="ARBA00023125"/>
    </source>
</evidence>
<dbReference type="InterPro" id="IPR027417">
    <property type="entry name" value="P-loop_NTPase"/>
</dbReference>
<comment type="catalytic activity">
    <reaction evidence="4">
        <text>Couples ATP hydrolysis with the unwinding of duplex DNA by translocating in the 3'-5' direction.</text>
        <dbReference type="EC" id="5.6.2.4"/>
    </reaction>
</comment>
<evidence type="ECO:0000256" key="1">
    <source>
        <dbReference type="ARBA" id="ARBA00005446"/>
    </source>
</evidence>
<protein>
    <recommendedName>
        <fullName evidence="5">DNA 3'-5' helicase</fullName>
        <ecNumber evidence="5">5.6.2.4</ecNumber>
    </recommendedName>
</protein>
<dbReference type="GO" id="GO:0043138">
    <property type="term" value="F:3'-5' DNA helicase activity"/>
    <property type="evidence" value="ECO:0007669"/>
    <property type="project" value="UniProtKB-EC"/>
</dbReference>
<sequence>GGNDFRPDDRALIHLAELLPVVPRIALTATADPTTREDISERLGREQALVFTTSFDRPNISYSSVERDKARDQLLDFRGTHKGESGIVYCLSRAKVEDIAEWRNGKGIKA</sequence>
<dbReference type="Proteomes" id="UP000033649">
    <property type="component" value="Unassembled WGS sequence"/>
</dbReference>
<dbReference type="GO" id="GO:0006310">
    <property type="term" value="P:DNA recombination"/>
    <property type="evidence" value="ECO:0007669"/>
    <property type="project" value="TreeGrafter"/>
</dbReference>
<dbReference type="PANTHER" id="PTHR13710">
    <property type="entry name" value="DNA HELICASE RECQ FAMILY MEMBER"/>
    <property type="match status" value="1"/>
</dbReference>
<dbReference type="EMBL" id="JZEY01000069">
    <property type="protein sequence ID" value="KKB07025.1"/>
    <property type="molecule type" value="Genomic_DNA"/>
</dbReference>
<evidence type="ECO:0000313" key="7">
    <source>
        <dbReference type="Proteomes" id="UP000033649"/>
    </source>
</evidence>
<evidence type="ECO:0000313" key="6">
    <source>
        <dbReference type="EMBL" id="KKB07025.1"/>
    </source>
</evidence>
<dbReference type="GO" id="GO:0006281">
    <property type="term" value="P:DNA repair"/>
    <property type="evidence" value="ECO:0007669"/>
    <property type="project" value="TreeGrafter"/>
</dbReference>